<dbReference type="AlphaFoldDB" id="A0A3G5API4"/>
<sequence>MLTKNRIEYRIYRQSIRKYSHEIYRVHQITFEKIFINSNNLSSNHSTSFNPFQSTIIETVLSFILNPTMNSFISVLFISMNIFLVSAHVPGKLLAHDRSIVDCARYKREANQHTCVLAPFSTEGPYFLPDDLERSDITDGQTGVNLDLNLKLTNAKDCSPLSNYFVHVWQANALGHYSGVNENNPVGFRPSPISGERFLRGYQKTNEEGEVNFKTIIPGWYFGRCLHIHVEVYAKNNTDGNAVNYIGQLYFERDLPLSLRLVEPYSNNVNEITFNDIDEVYVRTNGNETIVNLVPQESGFRTDYIVAIDPDVSIKYDLIEI</sequence>
<accession>A0A3G5API4</accession>
<keyword evidence="1" id="KW-0812">Transmembrane</keyword>
<reference evidence="3" key="1">
    <citation type="submission" date="2018-09" db="EMBL/GenBank/DDBJ databases">
        <title>Comparative analyses of salivary proteins from the facultative symbiont-infected and uninfected Tetranychus truncatus.</title>
        <authorList>
            <person name="Zhu Y.-X."/>
            <person name="Huang H.-J."/>
            <person name="Hong X.-Y."/>
        </authorList>
    </citation>
    <scope>NUCLEOTIDE SEQUENCE</scope>
</reference>
<dbReference type="Gene3D" id="2.60.130.10">
    <property type="entry name" value="Aromatic compound dioxygenase"/>
    <property type="match status" value="1"/>
</dbReference>
<keyword evidence="1" id="KW-0472">Membrane</keyword>
<evidence type="ECO:0000313" key="3">
    <source>
        <dbReference type="EMBL" id="AYV89105.1"/>
    </source>
</evidence>
<protein>
    <submittedName>
        <fullName evidence="3">Intradiol dioxygenase-like protein</fullName>
    </submittedName>
</protein>
<dbReference type="PANTHER" id="PTHR34315">
    <property type="match status" value="1"/>
</dbReference>
<dbReference type="InterPro" id="IPR000627">
    <property type="entry name" value="Intradiol_dOase_C"/>
</dbReference>
<dbReference type="InterPro" id="IPR015889">
    <property type="entry name" value="Intradiol_dOase_core"/>
</dbReference>
<keyword evidence="3" id="KW-0223">Dioxygenase</keyword>
<feature type="domain" description="Intradiol ring-cleavage dioxygenases" evidence="2">
    <location>
        <begin position="134"/>
        <end position="222"/>
    </location>
</feature>
<feature type="transmembrane region" description="Helical" evidence="1">
    <location>
        <begin position="71"/>
        <end position="89"/>
    </location>
</feature>
<evidence type="ECO:0000259" key="2">
    <source>
        <dbReference type="Pfam" id="PF00775"/>
    </source>
</evidence>
<dbReference type="Pfam" id="PF00775">
    <property type="entry name" value="Dioxygenase_C"/>
    <property type="match status" value="1"/>
</dbReference>
<dbReference type="GO" id="GO:0016702">
    <property type="term" value="F:oxidoreductase activity, acting on single donors with incorporation of molecular oxygen, incorporation of two atoms of oxygen"/>
    <property type="evidence" value="ECO:0007669"/>
    <property type="project" value="InterPro"/>
</dbReference>
<name>A0A3G5API4_9ACAR</name>
<evidence type="ECO:0000256" key="1">
    <source>
        <dbReference type="SAM" id="Phobius"/>
    </source>
</evidence>
<keyword evidence="1" id="KW-1133">Transmembrane helix</keyword>
<keyword evidence="3" id="KW-0560">Oxidoreductase</keyword>
<dbReference type="GO" id="GO:0008199">
    <property type="term" value="F:ferric iron binding"/>
    <property type="evidence" value="ECO:0007669"/>
    <property type="project" value="InterPro"/>
</dbReference>
<dbReference type="SUPFAM" id="SSF49482">
    <property type="entry name" value="Aromatic compound dioxygenase"/>
    <property type="match status" value="1"/>
</dbReference>
<organism evidence="3">
    <name type="scientific">Tetranychus truncatus</name>
    <dbReference type="NCBI Taxonomy" id="93132"/>
    <lineage>
        <taxon>Eukaryota</taxon>
        <taxon>Metazoa</taxon>
        <taxon>Ecdysozoa</taxon>
        <taxon>Arthropoda</taxon>
        <taxon>Chelicerata</taxon>
        <taxon>Arachnida</taxon>
        <taxon>Acari</taxon>
        <taxon>Acariformes</taxon>
        <taxon>Trombidiformes</taxon>
        <taxon>Prostigmata</taxon>
        <taxon>Eleutherengona</taxon>
        <taxon>Raphignathae</taxon>
        <taxon>Tetranychoidea</taxon>
        <taxon>Tetranychidae</taxon>
        <taxon>Tetranychus</taxon>
    </lineage>
</organism>
<dbReference type="EMBL" id="MH990558">
    <property type="protein sequence ID" value="AYV89105.1"/>
    <property type="molecule type" value="mRNA"/>
</dbReference>
<proteinExistence type="evidence at transcript level"/>
<dbReference type="PANTHER" id="PTHR34315:SF1">
    <property type="entry name" value="INTRADIOL RING-CLEAVAGE DIOXYGENASES DOMAIN-CONTAINING PROTEIN-RELATED"/>
    <property type="match status" value="1"/>
</dbReference>